<sequence length="254" mass="28160">CKADPTSSSDLDGLKGLGYNDLITRGVAVCSFERIELVSLIRKGGALMEIALNTDVYCADDPCGRSTYIIVNPITNELTHLVVKEKKAPHAERLVPLASVAVSTPNRIDLQCTKAELAKKELFVETQYIQVTEPMQDLSLPDISGYWLHPHVVPVTVFTPQEIRHIPPDELAVRRGARVNATDGYVGQVDELLVNPANGHITHLVMRKGHLWGEKDVSIPVSEIDHGEEKTVYLKLDKKNVGKLPTIPIRRKQH</sequence>
<evidence type="ECO:0000313" key="2">
    <source>
        <dbReference type="EMBL" id="GAG08925.1"/>
    </source>
</evidence>
<dbReference type="SUPFAM" id="SSF50346">
    <property type="entry name" value="PRC-barrel domain"/>
    <property type="match status" value="1"/>
</dbReference>
<proteinExistence type="predicted"/>
<reference evidence="2" key="1">
    <citation type="journal article" date="2014" name="Front. Microbiol.">
        <title>High frequency of phylogenetically diverse reductive dehalogenase-homologous genes in deep subseafloor sedimentary metagenomes.</title>
        <authorList>
            <person name="Kawai M."/>
            <person name="Futagami T."/>
            <person name="Toyoda A."/>
            <person name="Takaki Y."/>
            <person name="Nishi S."/>
            <person name="Hori S."/>
            <person name="Arai W."/>
            <person name="Tsubouchi T."/>
            <person name="Morono Y."/>
            <person name="Uchiyama I."/>
            <person name="Ito T."/>
            <person name="Fujiyama A."/>
            <person name="Inagaki F."/>
            <person name="Takami H."/>
        </authorList>
    </citation>
    <scope>NUCLEOTIDE SEQUENCE</scope>
    <source>
        <strain evidence="2">Expedition CK06-06</strain>
    </source>
</reference>
<protein>
    <recommendedName>
        <fullName evidence="1">PRC-barrel domain-containing protein</fullName>
    </recommendedName>
</protein>
<dbReference type="Gene3D" id="2.30.30.240">
    <property type="entry name" value="PRC-barrel domain"/>
    <property type="match status" value="1"/>
</dbReference>
<evidence type="ECO:0000259" key="1">
    <source>
        <dbReference type="Pfam" id="PF05239"/>
    </source>
</evidence>
<dbReference type="Pfam" id="PF05239">
    <property type="entry name" value="PRC"/>
    <property type="match status" value="1"/>
</dbReference>
<gene>
    <name evidence="2" type="ORF">S01H1_33161</name>
</gene>
<organism evidence="2">
    <name type="scientific">marine sediment metagenome</name>
    <dbReference type="NCBI Taxonomy" id="412755"/>
    <lineage>
        <taxon>unclassified sequences</taxon>
        <taxon>metagenomes</taxon>
        <taxon>ecological metagenomes</taxon>
    </lineage>
</organism>
<feature type="domain" description="PRC-barrel" evidence="1">
    <location>
        <begin position="179"/>
        <end position="239"/>
    </location>
</feature>
<dbReference type="InterPro" id="IPR027275">
    <property type="entry name" value="PRC-brl_dom"/>
</dbReference>
<feature type="non-terminal residue" evidence="2">
    <location>
        <position position="1"/>
    </location>
</feature>
<dbReference type="EMBL" id="BARS01020577">
    <property type="protein sequence ID" value="GAG08925.1"/>
    <property type="molecule type" value="Genomic_DNA"/>
</dbReference>
<comment type="caution">
    <text evidence="2">The sequence shown here is derived from an EMBL/GenBank/DDBJ whole genome shotgun (WGS) entry which is preliminary data.</text>
</comment>
<name>X0UT67_9ZZZZ</name>
<dbReference type="AlphaFoldDB" id="X0UT67"/>
<accession>X0UT67</accession>
<dbReference type="InterPro" id="IPR011033">
    <property type="entry name" value="PRC_barrel-like_sf"/>
</dbReference>